<accession>A0A2V0PGW6</accession>
<dbReference type="PANTHER" id="PTHR48106">
    <property type="entry name" value="QUINONE OXIDOREDUCTASE PIG3-RELATED"/>
    <property type="match status" value="1"/>
</dbReference>
<feature type="region of interest" description="Disordered" evidence="3">
    <location>
        <begin position="253"/>
        <end position="400"/>
    </location>
</feature>
<dbReference type="OrthoDB" id="7482721at2759"/>
<evidence type="ECO:0000313" key="7">
    <source>
        <dbReference type="Proteomes" id="UP000247498"/>
    </source>
</evidence>
<dbReference type="InterPro" id="IPR036291">
    <property type="entry name" value="NAD(P)-bd_dom_sf"/>
</dbReference>
<dbReference type="PANTHER" id="PTHR48106:SF2">
    <property type="entry name" value="ZN2+-BINDING DEHYDROGENASE"/>
    <property type="match status" value="1"/>
</dbReference>
<feature type="compositionally biased region" description="Pro residues" evidence="3">
    <location>
        <begin position="336"/>
        <end position="350"/>
    </location>
</feature>
<dbReference type="Pfam" id="PF08240">
    <property type="entry name" value="ADH_N"/>
    <property type="match status" value="1"/>
</dbReference>
<feature type="compositionally biased region" description="Low complexity" evidence="3">
    <location>
        <begin position="260"/>
        <end position="295"/>
    </location>
</feature>
<evidence type="ECO:0000259" key="4">
    <source>
        <dbReference type="Pfam" id="PF00107"/>
    </source>
</evidence>
<organism evidence="6 7">
    <name type="scientific">Raphidocelis subcapitata</name>
    <dbReference type="NCBI Taxonomy" id="307507"/>
    <lineage>
        <taxon>Eukaryota</taxon>
        <taxon>Viridiplantae</taxon>
        <taxon>Chlorophyta</taxon>
        <taxon>core chlorophytes</taxon>
        <taxon>Chlorophyceae</taxon>
        <taxon>CS clade</taxon>
        <taxon>Sphaeropleales</taxon>
        <taxon>Selenastraceae</taxon>
        <taxon>Raphidocelis</taxon>
    </lineage>
</organism>
<feature type="domain" description="Alcohol dehydrogenase-like N-terminal" evidence="5">
    <location>
        <begin position="4"/>
        <end position="63"/>
    </location>
</feature>
<reference evidence="6 7" key="1">
    <citation type="journal article" date="2018" name="Sci. Rep.">
        <title>Raphidocelis subcapitata (=Pseudokirchneriella subcapitata) provides an insight into genome evolution and environmental adaptations in the Sphaeropleales.</title>
        <authorList>
            <person name="Suzuki S."/>
            <person name="Yamaguchi H."/>
            <person name="Nakajima N."/>
            <person name="Kawachi M."/>
        </authorList>
    </citation>
    <scope>NUCLEOTIDE SEQUENCE [LARGE SCALE GENOMIC DNA]</scope>
    <source>
        <strain evidence="6 7">NIES-35</strain>
    </source>
</reference>
<evidence type="ECO:0000256" key="2">
    <source>
        <dbReference type="ARBA" id="ARBA00023002"/>
    </source>
</evidence>
<evidence type="ECO:0000259" key="5">
    <source>
        <dbReference type="Pfam" id="PF08240"/>
    </source>
</evidence>
<dbReference type="GO" id="GO:0070402">
    <property type="term" value="F:NADPH binding"/>
    <property type="evidence" value="ECO:0007669"/>
    <property type="project" value="TreeGrafter"/>
</dbReference>
<feature type="compositionally biased region" description="Low complexity" evidence="3">
    <location>
        <begin position="305"/>
        <end position="317"/>
    </location>
</feature>
<dbReference type="InterPro" id="IPR011032">
    <property type="entry name" value="GroES-like_sf"/>
</dbReference>
<proteinExistence type="predicted"/>
<feature type="compositionally biased region" description="Low complexity" evidence="3">
    <location>
        <begin position="351"/>
        <end position="386"/>
    </location>
</feature>
<dbReference type="GO" id="GO:0016651">
    <property type="term" value="F:oxidoreductase activity, acting on NAD(P)H"/>
    <property type="evidence" value="ECO:0007669"/>
    <property type="project" value="TreeGrafter"/>
</dbReference>
<gene>
    <name evidence="6" type="ORF">Rsub_09246</name>
</gene>
<sequence>MGTDLPAVPGFDGMGVVEAVGAGVTGVSPGQRVTARPWPADEGNGSWQRYCTLKAERLVPVPDAVSDEAAAQFYINPVTVVGLLEASAVPKGGYLIVTAAGSTLSKMLLSTAKAEGIKTIGVVRRQEQAEEVLAAGATAVVCSSTEDVAARVKELTDGAGAHAAVDSVAGDLSEALGSALRPGGCVVIYGLMGGTTFKGAALACLFNQAGGGWGWRFWVSYKGFWLEPWLKSLSKEGQRAVMDKTMAALADGTMQPVTEQQQQQQQQEQQKEQQQQQQEQQAQQQNAAGDGQQQNGNGGQGPQGGAPQQPASGHAQAHPLEPTQLPDGEAQQQRPAPQPPQPPQPPPLQPPQQQQEQQQPQQQQHHHQQQQQQQQQPQQSQGQQPPQQLPPEEQPGGLLDQLLGCEANFCFENPTAALFRDMPAVEESLKEARGGKVLLRLG</sequence>
<keyword evidence="1" id="KW-0521">NADP</keyword>
<dbReference type="EMBL" id="BDRX01000080">
    <property type="protein sequence ID" value="GBF96447.1"/>
    <property type="molecule type" value="Genomic_DNA"/>
</dbReference>
<evidence type="ECO:0008006" key="8">
    <source>
        <dbReference type="Google" id="ProtNLM"/>
    </source>
</evidence>
<comment type="caution">
    <text evidence="6">The sequence shown here is derived from an EMBL/GenBank/DDBJ whole genome shotgun (WGS) entry which is preliminary data.</text>
</comment>
<dbReference type="InParanoid" id="A0A2V0PGW6"/>
<protein>
    <recommendedName>
        <fullName evidence="8">Enoyl reductase (ER) domain-containing protein</fullName>
    </recommendedName>
</protein>
<dbReference type="SUPFAM" id="SSF51735">
    <property type="entry name" value="NAD(P)-binding Rossmann-fold domains"/>
    <property type="match status" value="1"/>
</dbReference>
<dbReference type="AlphaFoldDB" id="A0A2V0PGW6"/>
<evidence type="ECO:0000313" key="6">
    <source>
        <dbReference type="EMBL" id="GBF96447.1"/>
    </source>
</evidence>
<dbReference type="InterPro" id="IPR013154">
    <property type="entry name" value="ADH-like_N"/>
</dbReference>
<keyword evidence="7" id="KW-1185">Reference proteome</keyword>
<dbReference type="SUPFAM" id="SSF50129">
    <property type="entry name" value="GroES-like"/>
    <property type="match status" value="1"/>
</dbReference>
<dbReference type="Pfam" id="PF00107">
    <property type="entry name" value="ADH_zinc_N"/>
    <property type="match status" value="1"/>
</dbReference>
<dbReference type="Gene3D" id="3.90.180.10">
    <property type="entry name" value="Medium-chain alcohol dehydrogenases, catalytic domain"/>
    <property type="match status" value="1"/>
</dbReference>
<evidence type="ECO:0000256" key="1">
    <source>
        <dbReference type="ARBA" id="ARBA00022857"/>
    </source>
</evidence>
<dbReference type="Gene3D" id="3.40.50.720">
    <property type="entry name" value="NAD(P)-binding Rossmann-like Domain"/>
    <property type="match status" value="1"/>
</dbReference>
<keyword evidence="2" id="KW-0560">Oxidoreductase</keyword>
<dbReference type="CDD" id="cd05282">
    <property type="entry name" value="ETR_like"/>
    <property type="match status" value="1"/>
</dbReference>
<dbReference type="STRING" id="307507.A0A2V0PGW6"/>
<name>A0A2V0PGW6_9CHLO</name>
<feature type="domain" description="Alcohol dehydrogenase-like C-terminal" evidence="4">
    <location>
        <begin position="106"/>
        <end position="196"/>
    </location>
</feature>
<evidence type="ECO:0000256" key="3">
    <source>
        <dbReference type="SAM" id="MobiDB-lite"/>
    </source>
</evidence>
<dbReference type="Proteomes" id="UP000247498">
    <property type="component" value="Unassembled WGS sequence"/>
</dbReference>
<dbReference type="InterPro" id="IPR013149">
    <property type="entry name" value="ADH-like_C"/>
</dbReference>